<evidence type="ECO:0000313" key="2">
    <source>
        <dbReference type="EMBL" id="QDU64340.1"/>
    </source>
</evidence>
<dbReference type="EMBL" id="CP036279">
    <property type="protein sequence ID" value="QDU64340.1"/>
    <property type="molecule type" value="Genomic_DNA"/>
</dbReference>
<dbReference type="KEGG" id="knv:Pan216_52300"/>
<organism evidence="2 3">
    <name type="scientific">Kolteria novifilia</name>
    <dbReference type="NCBI Taxonomy" id="2527975"/>
    <lineage>
        <taxon>Bacteria</taxon>
        <taxon>Pseudomonadati</taxon>
        <taxon>Planctomycetota</taxon>
        <taxon>Planctomycetia</taxon>
        <taxon>Kolteriales</taxon>
        <taxon>Kolteriaceae</taxon>
        <taxon>Kolteria</taxon>
    </lineage>
</organism>
<gene>
    <name evidence="2" type="ORF">Pan216_52300</name>
</gene>
<dbReference type="Proteomes" id="UP000317093">
    <property type="component" value="Chromosome"/>
</dbReference>
<evidence type="ECO:0000256" key="1">
    <source>
        <dbReference type="SAM" id="Phobius"/>
    </source>
</evidence>
<reference evidence="2 3" key="1">
    <citation type="submission" date="2019-02" db="EMBL/GenBank/DDBJ databases">
        <title>Deep-cultivation of Planctomycetes and their phenomic and genomic characterization uncovers novel biology.</title>
        <authorList>
            <person name="Wiegand S."/>
            <person name="Jogler M."/>
            <person name="Boedeker C."/>
            <person name="Pinto D."/>
            <person name="Vollmers J."/>
            <person name="Rivas-Marin E."/>
            <person name="Kohn T."/>
            <person name="Peeters S.H."/>
            <person name="Heuer A."/>
            <person name="Rast P."/>
            <person name="Oberbeckmann S."/>
            <person name="Bunk B."/>
            <person name="Jeske O."/>
            <person name="Meyerdierks A."/>
            <person name="Storesund J.E."/>
            <person name="Kallscheuer N."/>
            <person name="Luecker S."/>
            <person name="Lage O.M."/>
            <person name="Pohl T."/>
            <person name="Merkel B.J."/>
            <person name="Hornburger P."/>
            <person name="Mueller R.-W."/>
            <person name="Bruemmer F."/>
            <person name="Labrenz M."/>
            <person name="Spormann A.M."/>
            <person name="Op den Camp H."/>
            <person name="Overmann J."/>
            <person name="Amann R."/>
            <person name="Jetten M.S.M."/>
            <person name="Mascher T."/>
            <person name="Medema M.H."/>
            <person name="Devos D.P."/>
            <person name="Kaster A.-K."/>
            <person name="Ovreas L."/>
            <person name="Rohde M."/>
            <person name="Galperin M.Y."/>
            <person name="Jogler C."/>
        </authorList>
    </citation>
    <scope>NUCLEOTIDE SEQUENCE [LARGE SCALE GENOMIC DNA]</scope>
    <source>
        <strain evidence="2 3">Pan216</strain>
    </source>
</reference>
<feature type="transmembrane region" description="Helical" evidence="1">
    <location>
        <begin position="24"/>
        <end position="43"/>
    </location>
</feature>
<keyword evidence="3" id="KW-1185">Reference proteome</keyword>
<dbReference type="RefSeq" id="WP_145262480.1">
    <property type="nucleotide sequence ID" value="NZ_CP036279.1"/>
</dbReference>
<evidence type="ECO:0000313" key="3">
    <source>
        <dbReference type="Proteomes" id="UP000317093"/>
    </source>
</evidence>
<proteinExistence type="predicted"/>
<keyword evidence="1" id="KW-0812">Transmembrane</keyword>
<accession>A0A518BBI0</accession>
<keyword evidence="1" id="KW-0472">Membrane</keyword>
<name>A0A518BBI0_9BACT</name>
<dbReference type="AlphaFoldDB" id="A0A518BBI0"/>
<protein>
    <submittedName>
        <fullName evidence="2">Uncharacterized protein</fullName>
    </submittedName>
</protein>
<sequence>MTTVSVREVDQLFKRVFAMRWKQYFSLVVAGVLLAQTGCSFNWCIGRRCFSCAPCCVRQMAPPAQGGGGGCCCQQPMAAPVYGPGATVAPPVMMGP</sequence>
<keyword evidence="1" id="KW-1133">Transmembrane helix</keyword>